<keyword evidence="8" id="KW-0378">Hydrolase</keyword>
<dbReference type="GO" id="GO:0009035">
    <property type="term" value="F:type I site-specific deoxyribonuclease activity"/>
    <property type="evidence" value="ECO:0007669"/>
    <property type="project" value="UniProtKB-EC"/>
</dbReference>
<dbReference type="RefSeq" id="WP_190833287.1">
    <property type="nucleotide sequence ID" value="NZ_CAWPPI010000076.1"/>
</dbReference>
<keyword evidence="6" id="KW-0680">Restriction system</keyword>
<dbReference type="GO" id="GO:0009307">
    <property type="term" value="P:DNA restriction-modification system"/>
    <property type="evidence" value="ECO:0007669"/>
    <property type="project" value="UniProtKB-KW"/>
</dbReference>
<keyword evidence="13" id="KW-1185">Reference proteome</keyword>
<keyword evidence="4" id="KW-0540">Nuclease</keyword>
<evidence type="ECO:0000256" key="10">
    <source>
        <dbReference type="ARBA" id="ARBA00023125"/>
    </source>
</evidence>
<comment type="similarity">
    <text evidence="2">Belongs to the HsdR family.</text>
</comment>
<proteinExistence type="inferred from homology"/>
<evidence type="ECO:0000256" key="3">
    <source>
        <dbReference type="ARBA" id="ARBA00012654"/>
    </source>
</evidence>
<comment type="caution">
    <text evidence="12">The sequence shown here is derived from an EMBL/GenBank/DDBJ whole genome shotgun (WGS) entry which is preliminary data.</text>
</comment>
<dbReference type="InterPro" id="IPR051268">
    <property type="entry name" value="Type-I_R_enzyme_R_subunit"/>
</dbReference>
<evidence type="ECO:0000313" key="12">
    <source>
        <dbReference type="EMBL" id="MBD2775206.1"/>
    </source>
</evidence>
<name>A0A8J6XPZ0_9CYAN</name>
<gene>
    <name evidence="12" type="ORF">ICL16_24880</name>
</gene>
<dbReference type="PANTHER" id="PTHR30195">
    <property type="entry name" value="TYPE I SITE-SPECIFIC DEOXYRIBONUCLEASE PROTEIN SUBUNIT M AND R"/>
    <property type="match status" value="1"/>
</dbReference>
<dbReference type="EMBL" id="JACXAE010000076">
    <property type="protein sequence ID" value="MBD2775206.1"/>
    <property type="molecule type" value="Genomic_DNA"/>
</dbReference>
<comment type="catalytic activity">
    <reaction evidence="1">
        <text>Endonucleolytic cleavage of DNA to give random double-stranded fragments with terminal 5'-phosphates, ATP is simultaneously hydrolyzed.</text>
        <dbReference type="EC" id="3.1.21.3"/>
    </reaction>
</comment>
<feature type="domain" description="Restriction endonuclease type I HsdR N-terminal" evidence="11">
    <location>
        <begin position="57"/>
        <end position="237"/>
    </location>
</feature>
<dbReference type="Gene3D" id="3.90.1570.50">
    <property type="match status" value="1"/>
</dbReference>
<evidence type="ECO:0000256" key="2">
    <source>
        <dbReference type="ARBA" id="ARBA00008598"/>
    </source>
</evidence>
<evidence type="ECO:0000259" key="11">
    <source>
        <dbReference type="Pfam" id="PF04313"/>
    </source>
</evidence>
<dbReference type="Pfam" id="PF04313">
    <property type="entry name" value="HSDR_N"/>
    <property type="match status" value="1"/>
</dbReference>
<keyword evidence="7 12" id="KW-0255">Endonuclease</keyword>
<organism evidence="12 13">
    <name type="scientific">Iningainema tapete BLCC-T55</name>
    <dbReference type="NCBI Taxonomy" id="2748662"/>
    <lineage>
        <taxon>Bacteria</taxon>
        <taxon>Bacillati</taxon>
        <taxon>Cyanobacteriota</taxon>
        <taxon>Cyanophyceae</taxon>
        <taxon>Nostocales</taxon>
        <taxon>Scytonemataceae</taxon>
        <taxon>Iningainema tapete</taxon>
    </lineage>
</organism>
<protein>
    <recommendedName>
        <fullName evidence="3">type I site-specific deoxyribonuclease</fullName>
        <ecNumber evidence="3">3.1.21.3</ecNumber>
    </recommendedName>
</protein>
<evidence type="ECO:0000256" key="5">
    <source>
        <dbReference type="ARBA" id="ARBA00022741"/>
    </source>
</evidence>
<sequence length="313" mass="35949">MNRALLRIATVNATSFPTKLRRRFNSSPSIAVPDFLTWFEVIGYTVLLESDIASRHKIECSYDDVVLRKEDEWSLFVRHRLRSALQRINPQIPHQVIDTVICTCCTSHPDLPKSNYHFHQLLTEGVDVTYYDGEQTVHDKVWLIDSSNLLNNDWLVIHPFSVTSPSHAHPITTVVLINGLPLAVIVQTHPRHVQALRNEAYQSLQKYIQQQQALFSYNALAIACCGNRAKVGTLTSNWQEFLPWRSIDGEDFSISGTTELEVLIQGIFDKRRFLELIKDFIKFEDTGTSISKKLLRHPFCTIKNPKNSLHNRQ</sequence>
<dbReference type="Proteomes" id="UP000629098">
    <property type="component" value="Unassembled WGS sequence"/>
</dbReference>
<keyword evidence="10" id="KW-0238">DNA-binding</keyword>
<evidence type="ECO:0000256" key="1">
    <source>
        <dbReference type="ARBA" id="ARBA00000851"/>
    </source>
</evidence>
<dbReference type="PANTHER" id="PTHR30195:SF15">
    <property type="entry name" value="TYPE I RESTRICTION ENZYME HINDI ENDONUCLEASE SUBUNIT"/>
    <property type="match status" value="1"/>
</dbReference>
<evidence type="ECO:0000313" key="13">
    <source>
        <dbReference type="Proteomes" id="UP000629098"/>
    </source>
</evidence>
<dbReference type="CDD" id="cd22332">
    <property type="entry name" value="HsdR_N"/>
    <property type="match status" value="1"/>
</dbReference>
<dbReference type="InterPro" id="IPR007409">
    <property type="entry name" value="Restrct_endonuc_type1_HsdR_N"/>
</dbReference>
<keyword evidence="9" id="KW-0067">ATP-binding</keyword>
<evidence type="ECO:0000256" key="6">
    <source>
        <dbReference type="ARBA" id="ARBA00022747"/>
    </source>
</evidence>
<evidence type="ECO:0000256" key="7">
    <source>
        <dbReference type="ARBA" id="ARBA00022759"/>
    </source>
</evidence>
<dbReference type="GO" id="GO:0005524">
    <property type="term" value="F:ATP binding"/>
    <property type="evidence" value="ECO:0007669"/>
    <property type="project" value="UniProtKB-KW"/>
</dbReference>
<keyword evidence="5" id="KW-0547">Nucleotide-binding</keyword>
<evidence type="ECO:0000256" key="8">
    <source>
        <dbReference type="ARBA" id="ARBA00022801"/>
    </source>
</evidence>
<evidence type="ECO:0000256" key="9">
    <source>
        <dbReference type="ARBA" id="ARBA00022840"/>
    </source>
</evidence>
<dbReference type="AlphaFoldDB" id="A0A8J6XPZ0"/>
<dbReference type="GO" id="GO:0003677">
    <property type="term" value="F:DNA binding"/>
    <property type="evidence" value="ECO:0007669"/>
    <property type="project" value="UniProtKB-KW"/>
</dbReference>
<accession>A0A8J6XPZ0</accession>
<dbReference type="EC" id="3.1.21.3" evidence="3"/>
<reference evidence="12" key="1">
    <citation type="submission" date="2020-09" db="EMBL/GenBank/DDBJ databases">
        <title>Iningainema tapete sp. nov. (Scytonemataceae, Cyanobacteria) from greenhouses in central Florida (USA) produces two types of nodularin with biosynthetic potential for microcystin-LR and anabaenopeptins.</title>
        <authorList>
            <person name="Berthold D.E."/>
            <person name="Lefler F.W."/>
            <person name="Huang I.-S."/>
            <person name="Abdulla H."/>
            <person name="Zimba P.V."/>
            <person name="Laughinghouse H.D. IV."/>
        </authorList>
    </citation>
    <scope>NUCLEOTIDE SEQUENCE</scope>
    <source>
        <strain evidence="12">BLCCT55</strain>
    </source>
</reference>
<evidence type="ECO:0000256" key="4">
    <source>
        <dbReference type="ARBA" id="ARBA00022722"/>
    </source>
</evidence>